<accession>A0A6N6N1C2</accession>
<sequence length="150" mass="16920">MKTFFKRFTASRKKTVTDTPLATEAVRCDRPECKILVICRGQAFSRDIADYAVSMAAKTRSSLVAVNVDESGQDFNEFSDEARKNIEYFSCKAVDAGLNFSHEVRQGDEEAVVAAMHEQDQFRYVMDDSIAVCQSRRTIPVYTRATLQAK</sequence>
<dbReference type="AlphaFoldDB" id="A0A6N6N1C2"/>
<dbReference type="RefSeq" id="WP_151151266.1">
    <property type="nucleotide sequence ID" value="NZ_WAIE01000004.1"/>
</dbReference>
<dbReference type="SUPFAM" id="SSF52402">
    <property type="entry name" value="Adenine nucleotide alpha hydrolases-like"/>
    <property type="match status" value="1"/>
</dbReference>
<comment type="caution">
    <text evidence="1">The sequence shown here is derived from an EMBL/GenBank/DDBJ whole genome shotgun (WGS) entry which is preliminary data.</text>
</comment>
<evidence type="ECO:0000313" key="2">
    <source>
        <dbReference type="Proteomes" id="UP000438699"/>
    </source>
</evidence>
<name>A0A6N6N1C2_9BACT</name>
<dbReference type="OrthoDB" id="5452542at2"/>
<reference evidence="1 2" key="1">
    <citation type="journal article" date="2017" name="Int. J. Syst. Evol. Microbiol.">
        <title>Desulfovibrio senegalensis sp. nov., a mesophilic sulfate reducer isolated from marine sediment.</title>
        <authorList>
            <person name="Thioye A."/>
            <person name="Gam Z.B.A."/>
            <person name="Mbengue M."/>
            <person name="Cayol J.L."/>
            <person name="Joseph-Bartoli M."/>
            <person name="Toure-Kane C."/>
            <person name="Labat M."/>
        </authorList>
    </citation>
    <scope>NUCLEOTIDE SEQUENCE [LARGE SCALE GENOMIC DNA]</scope>
    <source>
        <strain evidence="1 2">DSM 101509</strain>
    </source>
</reference>
<dbReference type="Proteomes" id="UP000438699">
    <property type="component" value="Unassembled WGS sequence"/>
</dbReference>
<proteinExistence type="predicted"/>
<organism evidence="1 2">
    <name type="scientific">Pseudodesulfovibrio senegalensis</name>
    <dbReference type="NCBI Taxonomy" id="1721087"/>
    <lineage>
        <taxon>Bacteria</taxon>
        <taxon>Pseudomonadati</taxon>
        <taxon>Thermodesulfobacteriota</taxon>
        <taxon>Desulfovibrionia</taxon>
        <taxon>Desulfovibrionales</taxon>
        <taxon>Desulfovibrionaceae</taxon>
    </lineage>
</organism>
<dbReference type="EMBL" id="WAIE01000004">
    <property type="protein sequence ID" value="KAB1441523.1"/>
    <property type="molecule type" value="Genomic_DNA"/>
</dbReference>
<dbReference type="Gene3D" id="3.40.50.12370">
    <property type="match status" value="1"/>
</dbReference>
<evidence type="ECO:0000313" key="1">
    <source>
        <dbReference type="EMBL" id="KAB1441523.1"/>
    </source>
</evidence>
<gene>
    <name evidence="1" type="ORF">F8A88_11345</name>
</gene>
<keyword evidence="2" id="KW-1185">Reference proteome</keyword>
<protein>
    <submittedName>
        <fullName evidence="1">Universal stress protein</fullName>
    </submittedName>
</protein>